<comment type="caution">
    <text evidence="2">The sequence shown here is derived from an EMBL/GenBank/DDBJ whole genome shotgun (WGS) entry which is preliminary data.</text>
</comment>
<reference evidence="2" key="1">
    <citation type="journal article" date="2014" name="Int. J. Syst. Evol. Microbiol.">
        <title>Complete genome sequence of Corynebacterium casei LMG S-19264T (=DSM 44701T), isolated from a smear-ripened cheese.</title>
        <authorList>
            <consortium name="US DOE Joint Genome Institute (JGI-PGF)"/>
            <person name="Walter F."/>
            <person name="Albersmeier A."/>
            <person name="Kalinowski J."/>
            <person name="Ruckert C."/>
        </authorList>
    </citation>
    <scope>NUCLEOTIDE SEQUENCE</scope>
    <source>
        <strain evidence="2">KCTC 32422</strain>
    </source>
</reference>
<dbReference type="PANTHER" id="PTHR47237">
    <property type="entry name" value="SLL0310 PROTEIN"/>
    <property type="match status" value="1"/>
</dbReference>
<feature type="domain" description="N-acetyltransferase" evidence="1">
    <location>
        <begin position="8"/>
        <end position="144"/>
    </location>
</feature>
<dbReference type="InterPro" id="IPR000182">
    <property type="entry name" value="GNAT_dom"/>
</dbReference>
<keyword evidence="3" id="KW-1185">Reference proteome</keyword>
<dbReference type="SUPFAM" id="SSF55729">
    <property type="entry name" value="Acyl-CoA N-acyltransferases (Nat)"/>
    <property type="match status" value="1"/>
</dbReference>
<organism evidence="2 3">
    <name type="scientific">Novosphingobium arvoryzae</name>
    <dbReference type="NCBI Taxonomy" id="1256514"/>
    <lineage>
        <taxon>Bacteria</taxon>
        <taxon>Pseudomonadati</taxon>
        <taxon>Pseudomonadota</taxon>
        <taxon>Alphaproteobacteria</taxon>
        <taxon>Sphingomonadales</taxon>
        <taxon>Sphingomonadaceae</taxon>
        <taxon>Novosphingobium</taxon>
    </lineage>
</organism>
<dbReference type="Pfam" id="PF00583">
    <property type="entry name" value="Acetyltransf_1"/>
    <property type="match status" value="1"/>
</dbReference>
<dbReference type="AlphaFoldDB" id="A0A918VD76"/>
<dbReference type="PROSITE" id="PS51186">
    <property type="entry name" value="GNAT"/>
    <property type="match status" value="1"/>
</dbReference>
<dbReference type="EMBL" id="BMZD01000001">
    <property type="protein sequence ID" value="GGZ88120.1"/>
    <property type="molecule type" value="Genomic_DNA"/>
</dbReference>
<dbReference type="Pfam" id="PF18014">
    <property type="entry name" value="Acetyltransf_18"/>
    <property type="match status" value="1"/>
</dbReference>
<sequence length="287" mass="31502">MSANAPSFEIRPMVRGELDLVIEWAASENWNPGLHDADAFWAADPSGFWIGLFDGQPVAAVSAVKYSRDYGFMGLYIVRPDLRGCGHGLAIAQQAMAYLEGCNIGLDGVVEQQENYRKSGFVVAHRNVRYVLNAPAFASSEPDDRLVPLSGLPFEDVARYDRQFFPADRSAFLRKWIAQLGATAIGFCEEARLLGYGVLRPCRSGFKIGPMFAETPEIAASLLTRLIASARPGEQVFLDVPECNPRAVDLALRFGMDATFETAQMYTHGAPDIGMDKTYGITTFELG</sequence>
<protein>
    <submittedName>
        <fullName evidence="2">N-acetyltransferase GCN5</fullName>
    </submittedName>
</protein>
<gene>
    <name evidence="2" type="ORF">GCM10011617_03700</name>
</gene>
<dbReference type="Proteomes" id="UP000634139">
    <property type="component" value="Unassembled WGS sequence"/>
</dbReference>
<name>A0A918VD76_9SPHN</name>
<dbReference type="CDD" id="cd04301">
    <property type="entry name" value="NAT_SF"/>
    <property type="match status" value="1"/>
</dbReference>
<proteinExistence type="predicted"/>
<evidence type="ECO:0000313" key="2">
    <source>
        <dbReference type="EMBL" id="GGZ88120.1"/>
    </source>
</evidence>
<evidence type="ECO:0000259" key="1">
    <source>
        <dbReference type="PROSITE" id="PS51186"/>
    </source>
</evidence>
<accession>A0A918VD76</accession>
<dbReference type="Gene3D" id="3.40.630.30">
    <property type="match status" value="1"/>
</dbReference>
<reference evidence="2" key="2">
    <citation type="submission" date="2020-09" db="EMBL/GenBank/DDBJ databases">
        <authorList>
            <person name="Sun Q."/>
            <person name="Kim S."/>
        </authorList>
    </citation>
    <scope>NUCLEOTIDE SEQUENCE</scope>
    <source>
        <strain evidence="2">KCTC 32422</strain>
    </source>
</reference>
<dbReference type="PANTHER" id="PTHR47237:SF1">
    <property type="entry name" value="SLL0310 PROTEIN"/>
    <property type="match status" value="1"/>
</dbReference>
<dbReference type="GO" id="GO:0016747">
    <property type="term" value="F:acyltransferase activity, transferring groups other than amino-acyl groups"/>
    <property type="evidence" value="ECO:0007669"/>
    <property type="project" value="InterPro"/>
</dbReference>
<dbReference type="InterPro" id="IPR052729">
    <property type="entry name" value="Acyl/Acetyltrans_Enzymes"/>
</dbReference>
<dbReference type="InterPro" id="IPR016181">
    <property type="entry name" value="Acyl_CoA_acyltransferase"/>
</dbReference>
<dbReference type="Gene3D" id="3.40.630.90">
    <property type="match status" value="1"/>
</dbReference>
<evidence type="ECO:0000313" key="3">
    <source>
        <dbReference type="Proteomes" id="UP000634139"/>
    </source>
</evidence>
<dbReference type="InterPro" id="IPR041496">
    <property type="entry name" value="YitH/HolE_GNAT"/>
</dbReference>